<keyword evidence="1" id="KW-1133">Transmembrane helix</keyword>
<gene>
    <name evidence="2" type="ORF">HJO_16822</name>
</gene>
<dbReference type="RefSeq" id="WP_035619385.1">
    <property type="nucleotide sequence ID" value="NZ_ARYK01000013.1"/>
</dbReference>
<keyword evidence="3" id="KW-1185">Reference proteome</keyword>
<keyword evidence="1" id="KW-0472">Membrane</keyword>
<evidence type="ECO:0000313" key="2">
    <source>
        <dbReference type="EMBL" id="KCZ87329.1"/>
    </source>
</evidence>
<feature type="transmembrane region" description="Helical" evidence="1">
    <location>
        <begin position="266"/>
        <end position="292"/>
    </location>
</feature>
<comment type="caution">
    <text evidence="2">The sequence shown here is derived from an EMBL/GenBank/DDBJ whole genome shotgun (WGS) entry which is preliminary data.</text>
</comment>
<dbReference type="AlphaFoldDB" id="A0A059F9N9"/>
<evidence type="ECO:0008006" key="4">
    <source>
        <dbReference type="Google" id="ProtNLM"/>
    </source>
</evidence>
<feature type="transmembrane region" description="Helical" evidence="1">
    <location>
        <begin position="88"/>
        <end position="115"/>
    </location>
</feature>
<dbReference type="Proteomes" id="UP000025171">
    <property type="component" value="Unassembled WGS sequence"/>
</dbReference>
<dbReference type="OrthoDB" id="7839689at2"/>
<name>A0A059F9N9_9PROT</name>
<feature type="transmembrane region" description="Helical" evidence="1">
    <location>
        <begin position="55"/>
        <end position="76"/>
    </location>
</feature>
<accession>A0A059F9N9</accession>
<proteinExistence type="predicted"/>
<evidence type="ECO:0000256" key="1">
    <source>
        <dbReference type="SAM" id="Phobius"/>
    </source>
</evidence>
<protein>
    <recommendedName>
        <fullName evidence="4">SMODS and SLOG-associating 2TM effector domain-containing protein</fullName>
    </recommendedName>
</protein>
<dbReference type="EMBL" id="ARYK01000013">
    <property type="protein sequence ID" value="KCZ87329.1"/>
    <property type="molecule type" value="Genomic_DNA"/>
</dbReference>
<organism evidence="2 3">
    <name type="scientific">Hyphomonas johnsonii MHS-2</name>
    <dbReference type="NCBI Taxonomy" id="1280950"/>
    <lineage>
        <taxon>Bacteria</taxon>
        <taxon>Pseudomonadati</taxon>
        <taxon>Pseudomonadota</taxon>
        <taxon>Alphaproteobacteria</taxon>
        <taxon>Hyphomonadales</taxon>
        <taxon>Hyphomonadaceae</taxon>
        <taxon>Hyphomonas</taxon>
    </lineage>
</organism>
<sequence length="385" mass="42798">MFRFNDELLLKAEDLALAQKKYPRVFFALDHPELRAEFQRIDHLANSAKNRSRSIGCLTLTFAVASLLTFPLEPLIRAATSSHGHPDAVFTAIAIVGAVCGVLAIIFGNLGLAFGQSKRRWLQMRLMTERMRQWKAQYIVAHIADIVAAAGSPEREAAYVEARSLAFERFQRSFLNQISSEYTKYTRREAVGHMGHTAIGKSQQNAFWIDASWAKAAARKLTPDPEGVLAEILSASEETRLLGQVQYTNYILSAEGKFWSLPRKQIAVLGNIMFALVLLAFLSNFVALLIAIWPVPSINQSVVGSIGIMFAILAVGTRSVEEGLHPQRELARMELYAAQVDAARHQFIASNSPARKVDALKALEKASNDEMIEFLDANEHARFVL</sequence>
<feature type="transmembrane region" description="Helical" evidence="1">
    <location>
        <begin position="298"/>
        <end position="316"/>
    </location>
</feature>
<evidence type="ECO:0000313" key="3">
    <source>
        <dbReference type="Proteomes" id="UP000025171"/>
    </source>
</evidence>
<keyword evidence="1" id="KW-0812">Transmembrane</keyword>
<dbReference type="PATRIC" id="fig|1280950.3.peg.3367"/>
<reference evidence="2 3" key="1">
    <citation type="journal article" date="2014" name="Antonie Van Leeuwenhoek">
        <title>Hyphomonas beringensis sp. nov. and Hyphomonas chukchiensis sp. nov., isolated from surface seawater of the Bering Sea and Chukchi Sea.</title>
        <authorList>
            <person name="Li C."/>
            <person name="Lai Q."/>
            <person name="Li G."/>
            <person name="Dong C."/>
            <person name="Wang J."/>
            <person name="Liao Y."/>
            <person name="Shao Z."/>
        </authorList>
    </citation>
    <scope>NUCLEOTIDE SEQUENCE [LARGE SCALE GENOMIC DNA]</scope>
    <source>
        <strain evidence="2 3">MHS-2</strain>
    </source>
</reference>